<gene>
    <name evidence="2" type="ORF">FJZ47_21665</name>
</gene>
<dbReference type="PANTHER" id="PTHR36117">
    <property type="entry name" value="4-HYDROXYPHENYLACETATE 3-MONOOXYGENASE-RELATED"/>
    <property type="match status" value="1"/>
</dbReference>
<dbReference type="Pfam" id="PF03241">
    <property type="entry name" value="HpaB"/>
    <property type="match status" value="1"/>
</dbReference>
<accession>A0A938B6D1</accession>
<protein>
    <recommendedName>
        <fullName evidence="1">HpaB/PvcC/4-BUDH C-terminal domain-containing protein</fullName>
    </recommendedName>
</protein>
<evidence type="ECO:0000313" key="3">
    <source>
        <dbReference type="Proteomes" id="UP000712673"/>
    </source>
</evidence>
<evidence type="ECO:0000313" key="2">
    <source>
        <dbReference type="EMBL" id="MBM3226380.1"/>
    </source>
</evidence>
<dbReference type="GO" id="GO:0016627">
    <property type="term" value="F:oxidoreductase activity, acting on the CH-CH group of donors"/>
    <property type="evidence" value="ECO:0007669"/>
    <property type="project" value="InterPro"/>
</dbReference>
<dbReference type="EMBL" id="VGLS01000889">
    <property type="protein sequence ID" value="MBM3226380.1"/>
    <property type="molecule type" value="Genomic_DNA"/>
</dbReference>
<sequence length="95" mass="10892">LRPYLDNYMRDKNVDAETKSRLLRLAHDLAVSSFGMRQELYEYWHGGDPNRNRINLLRSYDQRDIRARIETLLSAPLAHGERSGSVPSPSGRGHG</sequence>
<proteinExistence type="predicted"/>
<feature type="domain" description="HpaB/PvcC/4-BUDH C-terminal" evidence="1">
    <location>
        <begin position="1"/>
        <end position="73"/>
    </location>
</feature>
<dbReference type="Gene3D" id="1.20.140.10">
    <property type="entry name" value="Butyryl-CoA Dehydrogenase, subunit A, domain 3"/>
    <property type="match status" value="1"/>
</dbReference>
<reference evidence="2" key="1">
    <citation type="submission" date="2019-03" db="EMBL/GenBank/DDBJ databases">
        <title>Lake Tanganyika Metagenome-Assembled Genomes (MAGs).</title>
        <authorList>
            <person name="Tran P."/>
        </authorList>
    </citation>
    <scope>NUCLEOTIDE SEQUENCE</scope>
    <source>
        <strain evidence="2">K_DeepCast_65m_m2_066</strain>
    </source>
</reference>
<comment type="caution">
    <text evidence="2">The sequence shown here is derived from an EMBL/GenBank/DDBJ whole genome shotgun (WGS) entry which is preliminary data.</text>
</comment>
<evidence type="ECO:0000259" key="1">
    <source>
        <dbReference type="Pfam" id="PF03241"/>
    </source>
</evidence>
<dbReference type="SUPFAM" id="SSF47203">
    <property type="entry name" value="Acyl-CoA dehydrogenase C-terminal domain-like"/>
    <property type="match status" value="1"/>
</dbReference>
<name>A0A938B6D1_UNCTE</name>
<dbReference type="AlphaFoldDB" id="A0A938B6D1"/>
<dbReference type="InterPro" id="IPR024719">
    <property type="entry name" value="HpaB/PvcC/4-BUDH_C"/>
</dbReference>
<feature type="non-terminal residue" evidence="2">
    <location>
        <position position="1"/>
    </location>
</feature>
<dbReference type="InterPro" id="IPR036250">
    <property type="entry name" value="AcylCo_DH-like_C"/>
</dbReference>
<dbReference type="Proteomes" id="UP000712673">
    <property type="component" value="Unassembled WGS sequence"/>
</dbReference>
<organism evidence="2 3">
    <name type="scientific">Tectimicrobiota bacterium</name>
    <dbReference type="NCBI Taxonomy" id="2528274"/>
    <lineage>
        <taxon>Bacteria</taxon>
        <taxon>Pseudomonadati</taxon>
        <taxon>Nitrospinota/Tectimicrobiota group</taxon>
        <taxon>Candidatus Tectimicrobiota</taxon>
    </lineage>
</organism>
<dbReference type="PANTHER" id="PTHR36117:SF3">
    <property type="entry name" value="4-HYDROXYPHENYLACETATE 3-MONOOXYGENASE-RELATED"/>
    <property type="match status" value="1"/>
</dbReference>
<dbReference type="InterPro" id="IPR004925">
    <property type="entry name" value="HpaB/PvcC/4-BUDH"/>
</dbReference>